<dbReference type="Gene3D" id="1.25.40.10">
    <property type="entry name" value="Tetratricopeptide repeat domain"/>
    <property type="match status" value="1"/>
</dbReference>
<organism evidence="2">
    <name type="scientific">Homalodisca liturata</name>
    <dbReference type="NCBI Taxonomy" id="320908"/>
    <lineage>
        <taxon>Eukaryota</taxon>
        <taxon>Metazoa</taxon>
        <taxon>Ecdysozoa</taxon>
        <taxon>Arthropoda</taxon>
        <taxon>Hexapoda</taxon>
        <taxon>Insecta</taxon>
        <taxon>Pterygota</taxon>
        <taxon>Neoptera</taxon>
        <taxon>Paraneoptera</taxon>
        <taxon>Hemiptera</taxon>
        <taxon>Auchenorrhyncha</taxon>
        <taxon>Membracoidea</taxon>
        <taxon>Cicadellidae</taxon>
        <taxon>Cicadellinae</taxon>
        <taxon>Proconiini</taxon>
        <taxon>Homalodisca</taxon>
    </lineage>
</organism>
<dbReference type="InterPro" id="IPR011990">
    <property type="entry name" value="TPR-like_helical_dom_sf"/>
</dbReference>
<feature type="region of interest" description="Disordered" evidence="1">
    <location>
        <begin position="548"/>
        <end position="652"/>
    </location>
</feature>
<evidence type="ECO:0000256" key="1">
    <source>
        <dbReference type="SAM" id="MobiDB-lite"/>
    </source>
</evidence>
<dbReference type="SUPFAM" id="SSF81901">
    <property type="entry name" value="HCP-like"/>
    <property type="match status" value="1"/>
</dbReference>
<reference evidence="2" key="1">
    <citation type="submission" date="2015-11" db="EMBL/GenBank/DDBJ databases">
        <title>De novo transcriptome assembly of four potential Pierce s Disease insect vectors from Arizona vineyards.</title>
        <authorList>
            <person name="Tassone E.E."/>
        </authorList>
    </citation>
    <scope>NUCLEOTIDE SEQUENCE</scope>
</reference>
<proteinExistence type="predicted"/>
<feature type="compositionally biased region" description="Basic and acidic residues" evidence="1">
    <location>
        <begin position="607"/>
        <end position="621"/>
    </location>
</feature>
<name>A0A1B6HLW1_9HEMI</name>
<sequence>MASAHETTGYDTTAKNCEKSLLDNLFDNMEKLNLIEQRDNVVLPEHLKTCESPFLWHTYQKRGLGSELVIARNIEKLEELNLDEPGFSMQRYITLLKLVFEYYVRHEDDKAWETMKTIEERLEKEASDNNADYNKTKLSLGHVVTSTKVHLLAMTGEEEKACKISKDIIPTNIMSKADQAALNAMKARFFLYSGYENGESVGVGLMRKACELEPDNPELKYLLAKVIRQERKDVPYSMDIPREELILLEDVVSKSRNQKYVVYLAQVYRECGAQGFKQYRNKEGFYNSPLYDAIEDMYDRSLKLYKEAYDMSSDSPSALRRIGYGIMNLPKKFTDYNFALKCLLRSLELSENMMTLHVLGTFYHRYGNDNVKALEYFEKTTKKGSHAGLSDMIRVKYILNPEYNPCEDLESGLKWEIKKKNRLHLLAQFGAYFLLVRRNVPESIKYFSEIVDDDKDTPHMQVFKSFFLRMYEPINLYEYIINEALLLLEKAHSSEGQKDSSLLDDKDTDCVKNFVSKLSEIFPEMVKIEPDPHLVDRLHQTSKEIIQRENKKCKESRNDFRPSNRGGFSLHRERGRARGGIGYHQRGRGASYDVSSERRGRYSVANQRDKGGEGSSERPARDLSGGHSDRKERRGSNRGKRNIDHTNWRQRD</sequence>
<evidence type="ECO:0000313" key="2">
    <source>
        <dbReference type="EMBL" id="JAS75555.1"/>
    </source>
</evidence>
<protein>
    <submittedName>
        <fullName evidence="2">Uncharacterized protein</fullName>
    </submittedName>
</protein>
<accession>A0A1B6HLW1</accession>
<feature type="compositionally biased region" description="Basic and acidic residues" evidence="1">
    <location>
        <begin position="548"/>
        <end position="562"/>
    </location>
</feature>
<feature type="compositionally biased region" description="Basic and acidic residues" evidence="1">
    <location>
        <begin position="627"/>
        <end position="652"/>
    </location>
</feature>
<dbReference type="EMBL" id="GECU01032151">
    <property type="protein sequence ID" value="JAS75555.1"/>
    <property type="molecule type" value="Transcribed_RNA"/>
</dbReference>
<dbReference type="AlphaFoldDB" id="A0A1B6HLW1"/>
<gene>
    <name evidence="2" type="ORF">g.44363</name>
</gene>